<reference evidence="1 2" key="1">
    <citation type="submission" date="2022-08" db="EMBL/GenBank/DDBJ databases">
        <title>Polyphasic taxonomy analysis of Qipengyuania sp.RS5-5.</title>
        <authorList>
            <person name="Xamxidin M."/>
            <person name="Wu M."/>
        </authorList>
    </citation>
    <scope>NUCLEOTIDE SEQUENCE [LARGE SCALE GENOMIC DNA]</scope>
    <source>
        <strain evidence="1 2">RS5-5</strain>
    </source>
</reference>
<comment type="caution">
    <text evidence="1">The sequence shown here is derived from an EMBL/GenBank/DDBJ whole genome shotgun (WGS) entry which is preliminary data.</text>
</comment>
<evidence type="ECO:0000313" key="2">
    <source>
        <dbReference type="Proteomes" id="UP001206067"/>
    </source>
</evidence>
<dbReference type="PANTHER" id="PTHR13696:SF96">
    <property type="entry name" value="COBQ_COBB_MIND_PARA NUCLEOTIDE BINDING DOMAIN-CONTAINING PROTEIN"/>
    <property type="match status" value="1"/>
</dbReference>
<dbReference type="CDD" id="cd02042">
    <property type="entry name" value="ParAB_family"/>
    <property type="match status" value="1"/>
</dbReference>
<evidence type="ECO:0000313" key="1">
    <source>
        <dbReference type="EMBL" id="MCR2835056.1"/>
    </source>
</evidence>
<dbReference type="EMBL" id="JANKHH010000007">
    <property type="protein sequence ID" value="MCR2835056.1"/>
    <property type="molecule type" value="Genomic_DNA"/>
</dbReference>
<dbReference type="Proteomes" id="UP001206067">
    <property type="component" value="Unassembled WGS sequence"/>
</dbReference>
<accession>A0ABT1XTW0</accession>
<name>A0ABT1XTW0_9SPHN</name>
<dbReference type="Pfam" id="PF09140">
    <property type="entry name" value="MipZ"/>
    <property type="match status" value="1"/>
</dbReference>
<gene>
    <name evidence="1" type="ORF">NSO95_13995</name>
</gene>
<dbReference type="InterPro" id="IPR015223">
    <property type="entry name" value="MipZ"/>
</dbReference>
<keyword evidence="2" id="KW-1185">Reference proteome</keyword>
<sequence>MASRVVDDMSNRKLPKLHTILFANEKGGVGKSTLAFHTAIALANRGHEVLAIDLDARQRSFARAIENRHGTAVCLGIDLPTPRCVVLDRPSGAMLAQEIARLGAKCDVVVIDAPGHDVPVVRRAVAIADMLVTPVNASFFDLDVLARFDPVTETMREAGPFARTVLDLRAEQQKRGSKPADWIVVKNRIRIAEKSHLARTNPRLEQIAETFGLRLAQGLRERVAYRALLQFGLTAPDIAAIPQLHGMRMRDDGEMAGFVDSLGLATALPHRNRPLRRYAAKVPARTREDYARSLRNSFAADAVDEAVPA</sequence>
<protein>
    <submittedName>
        <fullName evidence="1">Division plane positioning ATPase MipZ</fullName>
    </submittedName>
</protein>
<dbReference type="Gene3D" id="3.40.50.300">
    <property type="entry name" value="P-loop containing nucleotide triphosphate hydrolases"/>
    <property type="match status" value="1"/>
</dbReference>
<dbReference type="PANTHER" id="PTHR13696">
    <property type="entry name" value="P-LOOP CONTAINING NUCLEOSIDE TRIPHOSPHATE HYDROLASE"/>
    <property type="match status" value="1"/>
</dbReference>
<dbReference type="SUPFAM" id="SSF52540">
    <property type="entry name" value="P-loop containing nucleoside triphosphate hydrolases"/>
    <property type="match status" value="1"/>
</dbReference>
<dbReference type="RefSeq" id="WP_257596927.1">
    <property type="nucleotide sequence ID" value="NZ_JANKHH010000007.1"/>
</dbReference>
<dbReference type="InterPro" id="IPR050678">
    <property type="entry name" value="DNA_Partitioning_ATPase"/>
</dbReference>
<proteinExistence type="predicted"/>
<organism evidence="1 2">
    <name type="scientific">Parerythrobacter lacustris</name>
    <dbReference type="NCBI Taxonomy" id="2969984"/>
    <lineage>
        <taxon>Bacteria</taxon>
        <taxon>Pseudomonadati</taxon>
        <taxon>Pseudomonadota</taxon>
        <taxon>Alphaproteobacteria</taxon>
        <taxon>Sphingomonadales</taxon>
        <taxon>Erythrobacteraceae</taxon>
        <taxon>Parerythrobacter</taxon>
    </lineage>
</organism>
<dbReference type="InterPro" id="IPR027417">
    <property type="entry name" value="P-loop_NTPase"/>
</dbReference>